<reference evidence="3 4" key="1">
    <citation type="submission" date="2023-04" db="EMBL/GenBank/DDBJ databases">
        <authorList>
            <person name="Hsu D."/>
        </authorList>
    </citation>
    <scope>NUCLEOTIDE SEQUENCE [LARGE SCALE GENOMIC DNA]</scope>
    <source>
        <strain evidence="3 4">MK1</strain>
    </source>
</reference>
<accession>A0AAU0UKU3</accession>
<proteinExistence type="predicted"/>
<dbReference type="NCBIfam" id="TIGR02605">
    <property type="entry name" value="CxxC_CxxC_SSSS"/>
    <property type="match status" value="1"/>
</dbReference>
<organism evidence="3 4">
    <name type="scientific">Metallumcola ferriviriculae</name>
    <dbReference type="NCBI Taxonomy" id="3039180"/>
    <lineage>
        <taxon>Bacteria</taxon>
        <taxon>Bacillati</taxon>
        <taxon>Bacillota</taxon>
        <taxon>Clostridia</taxon>
        <taxon>Neomoorellales</taxon>
        <taxon>Desulfitibacteraceae</taxon>
        <taxon>Metallumcola</taxon>
    </lineage>
</organism>
<feature type="domain" description="Putative regulatory protein FmdB zinc ribbon" evidence="2">
    <location>
        <begin position="1"/>
        <end position="40"/>
    </location>
</feature>
<dbReference type="PANTHER" id="PTHR34404:SF2">
    <property type="entry name" value="CONSERVED SERINE RICH PROTEIN"/>
    <property type="match status" value="1"/>
</dbReference>
<dbReference type="EMBL" id="CP121694">
    <property type="protein sequence ID" value="WRO20478.1"/>
    <property type="molecule type" value="Genomic_DNA"/>
</dbReference>
<dbReference type="InterPro" id="IPR013429">
    <property type="entry name" value="Regulatory_FmdB_Zinc_ribbon"/>
</dbReference>
<evidence type="ECO:0000256" key="1">
    <source>
        <dbReference type="SAM" id="MobiDB-lite"/>
    </source>
</evidence>
<protein>
    <submittedName>
        <fullName evidence="3">Zinc ribbon domain-containing protein</fullName>
    </submittedName>
</protein>
<evidence type="ECO:0000259" key="2">
    <source>
        <dbReference type="SMART" id="SM00834"/>
    </source>
</evidence>
<keyword evidence="4" id="KW-1185">Reference proteome</keyword>
<feature type="compositionally biased region" description="Basic and acidic residues" evidence="1">
    <location>
        <begin position="59"/>
        <end position="94"/>
    </location>
</feature>
<gene>
    <name evidence="3" type="ORF">MFMK1_000248</name>
</gene>
<dbReference type="PANTHER" id="PTHR34404">
    <property type="entry name" value="REGULATORY PROTEIN, FMDB FAMILY"/>
    <property type="match status" value="1"/>
</dbReference>
<evidence type="ECO:0000313" key="3">
    <source>
        <dbReference type="EMBL" id="WRO20478.1"/>
    </source>
</evidence>
<dbReference type="Pfam" id="PF09723">
    <property type="entry name" value="Zn_ribbon_8"/>
    <property type="match status" value="1"/>
</dbReference>
<dbReference type="RefSeq" id="WP_366923373.1">
    <property type="nucleotide sequence ID" value="NZ_CP121694.1"/>
</dbReference>
<evidence type="ECO:0000313" key="4">
    <source>
        <dbReference type="Proteomes" id="UP001329915"/>
    </source>
</evidence>
<dbReference type="AlphaFoldDB" id="A0AAU0UKU3"/>
<sequence length="94" mass="10396">MPIYEYRCPECGVFETKQRITEEAIESCPKCDSPVKRLISKNVGIIYKAGGFYSTDNRPAADKDKAKKESTVSKPTAEKESKSTTEPKSDIASS</sequence>
<dbReference type="SMART" id="SM00834">
    <property type="entry name" value="CxxC_CXXC_SSSS"/>
    <property type="match status" value="1"/>
</dbReference>
<name>A0AAU0UKU3_9FIRM</name>
<dbReference type="Proteomes" id="UP001329915">
    <property type="component" value="Chromosome"/>
</dbReference>
<feature type="region of interest" description="Disordered" evidence="1">
    <location>
        <begin position="52"/>
        <end position="94"/>
    </location>
</feature>
<dbReference type="KEGG" id="dbc:MFMK1_000248"/>